<feature type="region of interest" description="Disordered" evidence="7">
    <location>
        <begin position="1"/>
        <end position="140"/>
    </location>
</feature>
<dbReference type="CDD" id="cd13117">
    <property type="entry name" value="POLO_box_2"/>
    <property type="match status" value="1"/>
</dbReference>
<dbReference type="Pfam" id="PF00069">
    <property type="entry name" value="Pkinase"/>
    <property type="match status" value="1"/>
</dbReference>
<dbReference type="PROSITE" id="PS50011">
    <property type="entry name" value="PROTEIN_KINASE_DOM"/>
    <property type="match status" value="1"/>
</dbReference>
<feature type="compositionally biased region" description="Polar residues" evidence="7">
    <location>
        <begin position="13"/>
        <end position="25"/>
    </location>
</feature>
<evidence type="ECO:0000313" key="11">
    <source>
        <dbReference type="Proteomes" id="UP001222932"/>
    </source>
</evidence>
<dbReference type="SMART" id="SM00220">
    <property type="entry name" value="S_TKc"/>
    <property type="match status" value="1"/>
</dbReference>
<feature type="domain" description="POLO box" evidence="9">
    <location>
        <begin position="764"/>
        <end position="853"/>
    </location>
</feature>
<dbReference type="AlphaFoldDB" id="A0AAD3TXV6"/>
<dbReference type="InterPro" id="IPR036947">
    <property type="entry name" value="POLO_box_dom_sf"/>
</dbReference>
<reference evidence="10" key="1">
    <citation type="journal article" date="2023" name="BMC Genomics">
        <title>Chromosome-level genome assemblies of Cutaneotrichosporon spp. (Trichosporonales, Basidiomycota) reveal imbalanced evolution between nucleotide sequences and chromosome synteny.</title>
        <authorList>
            <person name="Kobayashi Y."/>
            <person name="Kayamori A."/>
            <person name="Aoki K."/>
            <person name="Shiwa Y."/>
            <person name="Matsutani M."/>
            <person name="Fujita N."/>
            <person name="Sugita T."/>
            <person name="Iwasaki W."/>
            <person name="Tanaka N."/>
            <person name="Takashima M."/>
        </authorList>
    </citation>
    <scope>NUCLEOTIDE SEQUENCE</scope>
    <source>
        <strain evidence="10">HIS016</strain>
    </source>
</reference>
<dbReference type="GO" id="GO:0000776">
    <property type="term" value="C:kinetochore"/>
    <property type="evidence" value="ECO:0007669"/>
    <property type="project" value="TreeGrafter"/>
</dbReference>
<keyword evidence="4" id="KW-0547">Nucleotide-binding</keyword>
<evidence type="ECO:0000259" key="9">
    <source>
        <dbReference type="PROSITE" id="PS50078"/>
    </source>
</evidence>
<dbReference type="InterPro" id="IPR000959">
    <property type="entry name" value="POLO_box_dom"/>
</dbReference>
<dbReference type="InterPro" id="IPR033701">
    <property type="entry name" value="POLO_box_1"/>
</dbReference>
<feature type="compositionally biased region" description="Basic and acidic residues" evidence="7">
    <location>
        <begin position="44"/>
        <end position="130"/>
    </location>
</feature>
<feature type="compositionally biased region" description="Acidic residues" evidence="7">
    <location>
        <begin position="548"/>
        <end position="560"/>
    </location>
</feature>
<protein>
    <recommendedName>
        <fullName evidence="12">Serine/threonine-protein kinase</fullName>
    </recommendedName>
</protein>
<keyword evidence="1" id="KW-0723">Serine/threonine-protein kinase</keyword>
<name>A0AAD3TXV6_9TREE</name>
<dbReference type="CDD" id="cd14099">
    <property type="entry name" value="STKc_PLK"/>
    <property type="match status" value="1"/>
</dbReference>
<gene>
    <name evidence="10" type="primary">CDC5</name>
    <name evidence="10" type="ORF">CspeluHIS016_0603620</name>
</gene>
<reference evidence="10" key="2">
    <citation type="submission" date="2023-06" db="EMBL/GenBank/DDBJ databases">
        <authorList>
            <person name="Kobayashi Y."/>
            <person name="Kayamori A."/>
            <person name="Aoki K."/>
            <person name="Shiwa Y."/>
            <person name="Fujita N."/>
            <person name="Sugita T."/>
            <person name="Iwasaki W."/>
            <person name="Tanaka N."/>
            <person name="Takashima M."/>
        </authorList>
    </citation>
    <scope>NUCLEOTIDE SEQUENCE</scope>
    <source>
        <strain evidence="10">HIS016</strain>
    </source>
</reference>
<feature type="compositionally biased region" description="Low complexity" evidence="7">
    <location>
        <begin position="526"/>
        <end position="544"/>
    </location>
</feature>
<dbReference type="Gene3D" id="3.30.200.20">
    <property type="entry name" value="Phosphorylase Kinase, domain 1"/>
    <property type="match status" value="1"/>
</dbReference>
<dbReference type="SUPFAM" id="SSF56112">
    <property type="entry name" value="Protein kinase-like (PK-like)"/>
    <property type="match status" value="1"/>
</dbReference>
<feature type="domain" description="Protein kinase" evidence="8">
    <location>
        <begin position="149"/>
        <end position="404"/>
    </location>
</feature>
<evidence type="ECO:0000313" key="10">
    <source>
        <dbReference type="EMBL" id="GMK58920.1"/>
    </source>
</evidence>
<dbReference type="Gene3D" id="1.10.510.10">
    <property type="entry name" value="Transferase(Phosphotransferase) domain 1"/>
    <property type="match status" value="1"/>
</dbReference>
<evidence type="ECO:0000256" key="2">
    <source>
        <dbReference type="ARBA" id="ARBA00022679"/>
    </source>
</evidence>
<dbReference type="EMBL" id="BTCM01000006">
    <property type="protein sequence ID" value="GMK58920.1"/>
    <property type="molecule type" value="Genomic_DNA"/>
</dbReference>
<keyword evidence="5" id="KW-0418">Kinase</keyword>
<dbReference type="Proteomes" id="UP001222932">
    <property type="component" value="Unassembled WGS sequence"/>
</dbReference>
<evidence type="ECO:0000259" key="8">
    <source>
        <dbReference type="PROSITE" id="PS50011"/>
    </source>
</evidence>
<evidence type="ECO:0000256" key="3">
    <source>
        <dbReference type="ARBA" id="ARBA00022737"/>
    </source>
</evidence>
<keyword evidence="2" id="KW-0808">Transferase</keyword>
<keyword evidence="11" id="KW-1185">Reference proteome</keyword>
<dbReference type="GO" id="GO:0005634">
    <property type="term" value="C:nucleus"/>
    <property type="evidence" value="ECO:0007669"/>
    <property type="project" value="TreeGrafter"/>
</dbReference>
<keyword evidence="3" id="KW-0677">Repeat</keyword>
<dbReference type="InterPro" id="IPR008271">
    <property type="entry name" value="Ser/Thr_kinase_AS"/>
</dbReference>
<comment type="caution">
    <text evidence="10">The sequence shown here is derived from an EMBL/GenBank/DDBJ whole genome shotgun (WGS) entry which is preliminary data.</text>
</comment>
<dbReference type="CDD" id="cd13118">
    <property type="entry name" value="POLO_box_1"/>
    <property type="match status" value="1"/>
</dbReference>
<dbReference type="PROSITE" id="PS00108">
    <property type="entry name" value="PROTEIN_KINASE_ST"/>
    <property type="match status" value="1"/>
</dbReference>
<dbReference type="GO" id="GO:0007052">
    <property type="term" value="P:mitotic spindle organization"/>
    <property type="evidence" value="ECO:0007669"/>
    <property type="project" value="TreeGrafter"/>
</dbReference>
<evidence type="ECO:0000256" key="4">
    <source>
        <dbReference type="ARBA" id="ARBA00022741"/>
    </source>
</evidence>
<feature type="region of interest" description="Disordered" evidence="7">
    <location>
        <begin position="417"/>
        <end position="461"/>
    </location>
</feature>
<evidence type="ECO:0000256" key="6">
    <source>
        <dbReference type="ARBA" id="ARBA00022840"/>
    </source>
</evidence>
<feature type="region of interest" description="Disordered" evidence="7">
    <location>
        <begin position="855"/>
        <end position="888"/>
    </location>
</feature>
<dbReference type="GO" id="GO:0005816">
    <property type="term" value="C:spindle pole body"/>
    <property type="evidence" value="ECO:0007669"/>
    <property type="project" value="TreeGrafter"/>
</dbReference>
<evidence type="ECO:0000256" key="7">
    <source>
        <dbReference type="SAM" id="MobiDB-lite"/>
    </source>
</evidence>
<feature type="domain" description="POLO box" evidence="9">
    <location>
        <begin position="666"/>
        <end position="743"/>
    </location>
</feature>
<dbReference type="GO" id="GO:0000922">
    <property type="term" value="C:spindle pole"/>
    <property type="evidence" value="ECO:0007669"/>
    <property type="project" value="TreeGrafter"/>
</dbReference>
<feature type="compositionally biased region" description="Basic and acidic residues" evidence="7">
    <location>
        <begin position="588"/>
        <end position="608"/>
    </location>
</feature>
<dbReference type="GO" id="GO:0004674">
    <property type="term" value="F:protein serine/threonine kinase activity"/>
    <property type="evidence" value="ECO:0007669"/>
    <property type="project" value="UniProtKB-KW"/>
</dbReference>
<dbReference type="GO" id="GO:0005737">
    <property type="term" value="C:cytoplasm"/>
    <property type="evidence" value="ECO:0007669"/>
    <property type="project" value="TreeGrafter"/>
</dbReference>
<accession>A0AAD3TXV6</accession>
<proteinExistence type="predicted"/>
<dbReference type="FunFam" id="1.10.510.10:FF:000647">
    <property type="entry name" value="Serine/threonine-protein kinase"/>
    <property type="match status" value="1"/>
</dbReference>
<dbReference type="PANTHER" id="PTHR24345">
    <property type="entry name" value="SERINE/THREONINE-PROTEIN KINASE PLK"/>
    <property type="match status" value="1"/>
</dbReference>
<organism evidence="10 11">
    <name type="scientific">Cutaneotrichosporon spelunceum</name>
    <dbReference type="NCBI Taxonomy" id="1672016"/>
    <lineage>
        <taxon>Eukaryota</taxon>
        <taxon>Fungi</taxon>
        <taxon>Dikarya</taxon>
        <taxon>Basidiomycota</taxon>
        <taxon>Agaricomycotina</taxon>
        <taxon>Tremellomycetes</taxon>
        <taxon>Trichosporonales</taxon>
        <taxon>Trichosporonaceae</taxon>
        <taxon>Cutaneotrichosporon</taxon>
    </lineage>
</organism>
<dbReference type="PROSITE" id="PS50078">
    <property type="entry name" value="POLO_BOX"/>
    <property type="match status" value="2"/>
</dbReference>
<dbReference type="PANTHER" id="PTHR24345:SF0">
    <property type="entry name" value="CELL CYCLE SERINE_THREONINE-PROTEIN KINASE CDC5_MSD2"/>
    <property type="match status" value="1"/>
</dbReference>
<evidence type="ECO:0000256" key="5">
    <source>
        <dbReference type="ARBA" id="ARBA00022777"/>
    </source>
</evidence>
<dbReference type="FunFam" id="3.30.200.20:FF:000091">
    <property type="entry name" value="Serine/threonine-protein kinase PLK"/>
    <property type="match status" value="1"/>
</dbReference>
<dbReference type="Pfam" id="PF00659">
    <property type="entry name" value="POLO_box"/>
    <property type="match status" value="2"/>
</dbReference>
<dbReference type="SUPFAM" id="SSF82615">
    <property type="entry name" value="Polo-box domain"/>
    <property type="match status" value="2"/>
</dbReference>
<dbReference type="InterPro" id="IPR011009">
    <property type="entry name" value="Kinase-like_dom_sf"/>
</dbReference>
<dbReference type="InterPro" id="IPR000719">
    <property type="entry name" value="Prot_kinase_dom"/>
</dbReference>
<dbReference type="InterPro" id="IPR033695">
    <property type="entry name" value="POLO_box_2"/>
</dbReference>
<dbReference type="GO" id="GO:0005524">
    <property type="term" value="F:ATP binding"/>
    <property type="evidence" value="ECO:0007669"/>
    <property type="project" value="UniProtKB-KW"/>
</dbReference>
<evidence type="ECO:0008006" key="12">
    <source>
        <dbReference type="Google" id="ProtNLM"/>
    </source>
</evidence>
<sequence>MGTDFLRARTSPLLATSTNTTNTGLHPSVPFPNERYQPASPMMKKREYGNGRDDLYHDAHLRDAPKRDPRERERDLWERDAQERARRREAERREAEKPEEKREAEKREAEAKAKADEARAARDKDPDPKKREHTRPPSVIVDREKGASYHRIGFLGEGGFARVYEVVDDGHDHKAVKVVNKSNIKTKRNKTKLWAEIKLHQMLKHPNIVRFDECFEDSENVYMILELCDHGSLMDLLRRRKRYTEAEARFYLVQLIGACQYMQDTNVIHRDLKLGNLFLDRNMNVKVGDFGLAALIENPGDRKKTICGTPNYIAPEVLFDTANGHSFEVDVWSVGVILYTLLIGKPPFQTKEVKAIYRRIRENRYEFPDDKEISASAQNLIMSILNTDPQERPTLDEILQHQWFLDGPFPSHIPVSSNDSAPDFSHITASQSRRNLANVHRRATGEPESTTPPHPPRADALGPSILAQERDFKAAVQPGSPISALLNSARQPLVQAPVGTRNSTLLRKLTEAGAASTHSPKRRGAAARVPPAVSGPGPSSRPPAMDNVAEDVEEEEDEGADPGPGTPRRPGRDRELAQQKARIVSEMAKLRVAESDKDSDKEVPRKALGEAASHQASSSLPVLKPPPRGNAYDRLEHNLTEALAAYKTSGGCRIPDGMNVEPPKVFVVSWLDYCAKYGMGFTMSDGTVSVHFNDSSSLALAPAKKHAEYIEGRRRDSFALSSAPEGLTNKIFLLHKFEGYMLSRLCGTYEYTWEDSQRKRDLVYVEKYLRTKNVILFRLSNGILQFNFYDHTKLILSSDGLVVTIIDKNYARHCWTLASILQPQGDGDRERAKHERYITKLEYARSLLARMRAHGGMGATAAHAQERERGEREHKAPREREVRQPIRG</sequence>
<feature type="region of interest" description="Disordered" evidence="7">
    <location>
        <begin position="511"/>
        <end position="626"/>
    </location>
</feature>
<evidence type="ECO:0000256" key="1">
    <source>
        <dbReference type="ARBA" id="ARBA00022527"/>
    </source>
</evidence>
<dbReference type="Gene3D" id="3.30.1120.30">
    <property type="entry name" value="POLO box domain"/>
    <property type="match status" value="2"/>
</dbReference>
<feature type="compositionally biased region" description="Basic and acidic residues" evidence="7">
    <location>
        <begin position="864"/>
        <end position="888"/>
    </location>
</feature>
<keyword evidence="6" id="KW-0067">ATP-binding</keyword>